<evidence type="ECO:0000256" key="1">
    <source>
        <dbReference type="SAM" id="MobiDB-lite"/>
    </source>
</evidence>
<organism evidence="3 4">
    <name type="scientific">Toxocara canis</name>
    <name type="common">Canine roundworm</name>
    <dbReference type="NCBI Taxonomy" id="6265"/>
    <lineage>
        <taxon>Eukaryota</taxon>
        <taxon>Metazoa</taxon>
        <taxon>Ecdysozoa</taxon>
        <taxon>Nematoda</taxon>
        <taxon>Chromadorea</taxon>
        <taxon>Rhabditida</taxon>
        <taxon>Spirurina</taxon>
        <taxon>Ascaridomorpha</taxon>
        <taxon>Ascaridoidea</taxon>
        <taxon>Toxocaridae</taxon>
        <taxon>Toxocara</taxon>
    </lineage>
</organism>
<sequence length="74" mass="8056">MTSVGKKQPSESARGAIVQMRTRTQHIADPGGGKSEWMPLRTQTDGPPGLTDGRITPERSASGPTRPKRRRPHP</sequence>
<dbReference type="AlphaFoldDB" id="A0A183U5L5"/>
<evidence type="ECO:0000313" key="4">
    <source>
        <dbReference type="WBParaSite" id="TCNE_0000378501-mRNA-1"/>
    </source>
</evidence>
<dbReference type="Proteomes" id="UP000050794">
    <property type="component" value="Unassembled WGS sequence"/>
</dbReference>
<accession>A0A183U5L5</accession>
<gene>
    <name evidence="2" type="ORF">TCNE_LOCUS3785</name>
</gene>
<proteinExistence type="predicted"/>
<evidence type="ECO:0000313" key="2">
    <source>
        <dbReference type="EMBL" id="VDM29502.1"/>
    </source>
</evidence>
<reference evidence="4" key="1">
    <citation type="submission" date="2016-06" db="UniProtKB">
        <authorList>
            <consortium name="WormBaseParasite"/>
        </authorList>
    </citation>
    <scope>IDENTIFICATION</scope>
</reference>
<reference evidence="2 3" key="2">
    <citation type="submission" date="2018-11" db="EMBL/GenBank/DDBJ databases">
        <authorList>
            <consortium name="Pathogen Informatics"/>
        </authorList>
    </citation>
    <scope>NUCLEOTIDE SEQUENCE [LARGE SCALE GENOMIC DNA]</scope>
</reference>
<evidence type="ECO:0000313" key="3">
    <source>
        <dbReference type="Proteomes" id="UP000050794"/>
    </source>
</evidence>
<name>A0A183U5L5_TOXCA</name>
<protein>
    <submittedName>
        <fullName evidence="2 4">Uncharacterized protein</fullName>
    </submittedName>
</protein>
<keyword evidence="3" id="KW-1185">Reference proteome</keyword>
<dbReference type="EMBL" id="UYWY01005281">
    <property type="protein sequence ID" value="VDM29502.1"/>
    <property type="molecule type" value="Genomic_DNA"/>
</dbReference>
<feature type="region of interest" description="Disordered" evidence="1">
    <location>
        <begin position="1"/>
        <end position="74"/>
    </location>
</feature>
<dbReference type="WBParaSite" id="TCNE_0000378501-mRNA-1">
    <property type="protein sequence ID" value="TCNE_0000378501-mRNA-1"/>
    <property type="gene ID" value="TCNE_0000378501"/>
</dbReference>